<dbReference type="VEuPathDB" id="FungiDB:I303_02586"/>
<dbReference type="GO" id="GO:0000387">
    <property type="term" value="P:spliceosomal snRNP assembly"/>
    <property type="evidence" value="ECO:0007669"/>
    <property type="project" value="InterPro"/>
</dbReference>
<gene>
    <name evidence="3" type="ORF">I303_02586</name>
    <name evidence="4" type="ORF">I303_102572</name>
</gene>
<keyword evidence="5" id="KW-1185">Reference proteome</keyword>
<dbReference type="GeneID" id="28966285"/>
<dbReference type="Pfam" id="PF04938">
    <property type="entry name" value="SIP1"/>
    <property type="match status" value="1"/>
</dbReference>
<dbReference type="EMBL" id="CP144532">
    <property type="protein sequence ID" value="WWC60009.1"/>
    <property type="molecule type" value="Genomic_DNA"/>
</dbReference>
<evidence type="ECO:0000313" key="5">
    <source>
        <dbReference type="Proteomes" id="UP000078595"/>
    </source>
</evidence>
<proteinExistence type="inferred from homology"/>
<dbReference type="Proteomes" id="UP000078595">
    <property type="component" value="Chromosome 3"/>
</dbReference>
<dbReference type="GO" id="GO:0005634">
    <property type="term" value="C:nucleus"/>
    <property type="evidence" value="ECO:0007669"/>
    <property type="project" value="TreeGrafter"/>
</dbReference>
<accession>A0A1A6A944</accession>
<feature type="compositionally biased region" description="Polar residues" evidence="2">
    <location>
        <begin position="21"/>
        <end position="34"/>
    </location>
</feature>
<name>A0A1A6A944_9TREE</name>
<evidence type="ECO:0000256" key="1">
    <source>
        <dbReference type="ARBA" id="ARBA00025758"/>
    </source>
</evidence>
<dbReference type="AlphaFoldDB" id="A0A1A6A944"/>
<dbReference type="PANTHER" id="PTHR12794:SF0">
    <property type="entry name" value="GEM-ASSOCIATED PROTEIN 2"/>
    <property type="match status" value="1"/>
</dbReference>
<feature type="region of interest" description="Disordered" evidence="2">
    <location>
        <begin position="393"/>
        <end position="422"/>
    </location>
</feature>
<evidence type="ECO:0000313" key="4">
    <source>
        <dbReference type="EMBL" id="WWC60009.1"/>
    </source>
</evidence>
<dbReference type="GO" id="GO:0032797">
    <property type="term" value="C:SMN complex"/>
    <property type="evidence" value="ECO:0007669"/>
    <property type="project" value="TreeGrafter"/>
</dbReference>
<comment type="similarity">
    <text evidence="1">Belongs to the gemin-2 family.</text>
</comment>
<protein>
    <submittedName>
        <fullName evidence="3">Uncharacterized protein</fullName>
    </submittedName>
</protein>
<feature type="compositionally biased region" description="Polar residues" evidence="2">
    <location>
        <begin position="401"/>
        <end position="421"/>
    </location>
</feature>
<feature type="region of interest" description="Disordered" evidence="2">
    <location>
        <begin position="1"/>
        <end position="64"/>
    </location>
</feature>
<evidence type="ECO:0000256" key="2">
    <source>
        <dbReference type="SAM" id="MobiDB-lite"/>
    </source>
</evidence>
<organism evidence="3">
    <name type="scientific">Kwoniella dejecticola CBS 10117</name>
    <dbReference type="NCBI Taxonomy" id="1296121"/>
    <lineage>
        <taxon>Eukaryota</taxon>
        <taxon>Fungi</taxon>
        <taxon>Dikarya</taxon>
        <taxon>Basidiomycota</taxon>
        <taxon>Agaricomycotina</taxon>
        <taxon>Tremellomycetes</taxon>
        <taxon>Tremellales</taxon>
        <taxon>Cryptococcaceae</taxon>
        <taxon>Kwoniella</taxon>
    </lineage>
</organism>
<dbReference type="EMBL" id="KI894029">
    <property type="protein sequence ID" value="OBR86578.1"/>
    <property type="molecule type" value="Genomic_DNA"/>
</dbReference>
<reference evidence="3" key="1">
    <citation type="submission" date="2013-07" db="EMBL/GenBank/DDBJ databases">
        <title>The Genome Sequence of Cryptococcus dejecticola CBS10117.</title>
        <authorList>
            <consortium name="The Broad Institute Genome Sequencing Platform"/>
            <person name="Cuomo C."/>
            <person name="Litvintseva A."/>
            <person name="Chen Y."/>
            <person name="Heitman J."/>
            <person name="Sun S."/>
            <person name="Springer D."/>
            <person name="Dromer F."/>
            <person name="Young S.K."/>
            <person name="Zeng Q."/>
            <person name="Gargeya S."/>
            <person name="Fitzgerald M."/>
            <person name="Abouelleil A."/>
            <person name="Alvarado L."/>
            <person name="Berlin A.M."/>
            <person name="Chapman S.B."/>
            <person name="Dewar J."/>
            <person name="Goldberg J."/>
            <person name="Griggs A."/>
            <person name="Gujja S."/>
            <person name="Hansen M."/>
            <person name="Howarth C."/>
            <person name="Imamovic A."/>
            <person name="Larimer J."/>
            <person name="McCowan C."/>
            <person name="Murphy C."/>
            <person name="Pearson M."/>
            <person name="Priest M."/>
            <person name="Roberts A."/>
            <person name="Saif S."/>
            <person name="Shea T."/>
            <person name="Sykes S."/>
            <person name="Wortman J."/>
            <person name="Nusbaum C."/>
            <person name="Birren B."/>
        </authorList>
    </citation>
    <scope>NUCLEOTIDE SEQUENCE [LARGE SCALE GENOMIC DNA]</scope>
    <source>
        <strain evidence="3">CBS 10117</strain>
    </source>
</reference>
<dbReference type="Gene3D" id="1.20.58.1070">
    <property type="match status" value="1"/>
</dbReference>
<sequence>MARPGQAAMRRKRAREEMEASPSTSTANGQQDPHTTYDYNDNDDTTVDGAQVQGHDQGNRENPRLQCLPVGILPEDFDGTPLDGSQYLAMANRDNADLPFAKRVSNPYKADTFSRNGHASASTMIGTITSTSSGSSSRHPALPKESWETVFPIHFQGYRKHIRSQLISSSSHSLPYPEDYPPLPRPSVRSEWYTLINGYLPSTKSKKGKEKAKPTPILTEEEALNIALGGETNVEMDQEQVEAEVIEEEVIKKTSRGNEKRVGKPREPLLSVIRDLTSSQALTVLSHFSLWITESLEQSPPPLPESPELLPTEPRPRDRVITKQSREAKVFSPLCANYFNWIFSLLLLVDEQLLSDDISTLRELARAVMKVAGHRWITGVVGKDIGENWVLGSDWKDQNEPQKQPDSTMQVNTNDESTNNDNRVDEVLARSWMIVHAIAAGWGQKDLLMELESLFA</sequence>
<dbReference type="OrthoDB" id="428895at2759"/>
<dbReference type="PANTHER" id="PTHR12794">
    <property type="entry name" value="GEMIN2"/>
    <property type="match status" value="1"/>
</dbReference>
<reference evidence="4" key="3">
    <citation type="submission" date="2024-02" db="EMBL/GenBank/DDBJ databases">
        <title>Comparative genomics of Cryptococcus and Kwoniella reveals pathogenesis evolution and contrasting modes of karyotype evolution via chromosome fusion or intercentromeric recombination.</title>
        <authorList>
            <person name="Coelho M.A."/>
            <person name="David-Palma M."/>
            <person name="Shea T."/>
            <person name="Bowers K."/>
            <person name="McGinley-Smith S."/>
            <person name="Mohammad A.W."/>
            <person name="Gnirke A."/>
            <person name="Yurkov A.M."/>
            <person name="Nowrousian M."/>
            <person name="Sun S."/>
            <person name="Cuomo C.A."/>
            <person name="Heitman J."/>
        </authorList>
    </citation>
    <scope>NUCLEOTIDE SEQUENCE</scope>
    <source>
        <strain evidence="4">CBS 10117</strain>
    </source>
</reference>
<evidence type="ECO:0000313" key="3">
    <source>
        <dbReference type="EMBL" id="OBR86578.1"/>
    </source>
</evidence>
<dbReference type="KEGG" id="kdj:28966285"/>
<reference evidence="4" key="2">
    <citation type="submission" date="2013-07" db="EMBL/GenBank/DDBJ databases">
        <authorList>
            <consortium name="The Broad Institute Genome Sequencing Platform"/>
            <person name="Cuomo C."/>
            <person name="Litvintseva A."/>
            <person name="Chen Y."/>
            <person name="Heitman J."/>
            <person name="Sun S."/>
            <person name="Springer D."/>
            <person name="Dromer F."/>
            <person name="Young S.K."/>
            <person name="Zeng Q."/>
            <person name="Gargeya S."/>
            <person name="Fitzgerald M."/>
            <person name="Abouelleil A."/>
            <person name="Alvarado L."/>
            <person name="Berlin A.M."/>
            <person name="Chapman S.B."/>
            <person name="Dewar J."/>
            <person name="Goldberg J."/>
            <person name="Griggs A."/>
            <person name="Gujja S."/>
            <person name="Hansen M."/>
            <person name="Howarth C."/>
            <person name="Imamovic A."/>
            <person name="Larimer J."/>
            <person name="McCowan C."/>
            <person name="Murphy C."/>
            <person name="Pearson M."/>
            <person name="Priest M."/>
            <person name="Roberts A."/>
            <person name="Saif S."/>
            <person name="Shea T."/>
            <person name="Sykes S."/>
            <person name="Wortman J."/>
            <person name="Nusbaum C."/>
            <person name="Birren B."/>
        </authorList>
    </citation>
    <scope>NUCLEOTIDE SEQUENCE</scope>
    <source>
        <strain evidence="4">CBS 10117</strain>
    </source>
</reference>
<dbReference type="InterPro" id="IPR035426">
    <property type="entry name" value="Gemin2/Brr1"/>
</dbReference>
<dbReference type="RefSeq" id="XP_018264420.1">
    <property type="nucleotide sequence ID" value="XM_018405926.1"/>
</dbReference>